<keyword evidence="6" id="KW-0732">Signal</keyword>
<dbReference type="OMA" id="WIELVFH"/>
<evidence type="ECO:0000256" key="6">
    <source>
        <dbReference type="SAM" id="SignalP"/>
    </source>
</evidence>
<keyword evidence="2" id="KW-0410">Iron transport</keyword>
<keyword evidence="2" id="KW-0813">Transport</keyword>
<reference evidence="10 11" key="1">
    <citation type="submission" date="2019-07" db="EMBL/GenBank/DDBJ databases">
        <title>Genome assembly of two rare yeast pathogens: Diutina rugosa and Trichomonascus ciferrii.</title>
        <authorList>
            <person name="Mixao V."/>
            <person name="Saus E."/>
            <person name="Hansen A."/>
            <person name="Lass-Flor C."/>
            <person name="Gabaldon T."/>
        </authorList>
    </citation>
    <scope>NUCLEOTIDE SEQUENCE [LARGE SCALE GENOMIC DNA]</scope>
    <source>
        <strain evidence="10 11">CBS 613</strain>
    </source>
</reference>
<evidence type="ECO:0000313" key="11">
    <source>
        <dbReference type="Proteomes" id="UP000449547"/>
    </source>
</evidence>
<evidence type="ECO:0000313" key="10">
    <source>
        <dbReference type="EMBL" id="KAA8900592.1"/>
    </source>
</evidence>
<dbReference type="AlphaFoldDB" id="A0A642UKB1"/>
<feature type="domain" description="Plastocyanin-like" evidence="9">
    <location>
        <begin position="31"/>
        <end position="140"/>
    </location>
</feature>
<dbReference type="PROSITE" id="PS00079">
    <property type="entry name" value="MULTICOPPER_OXIDASE1"/>
    <property type="match status" value="1"/>
</dbReference>
<feature type="domain" description="Plastocyanin-like" evidence="7">
    <location>
        <begin position="150"/>
        <end position="291"/>
    </location>
</feature>
<dbReference type="InterPro" id="IPR002355">
    <property type="entry name" value="Cu_oxidase_Cu_BS"/>
</dbReference>
<evidence type="ECO:0000259" key="9">
    <source>
        <dbReference type="Pfam" id="PF07732"/>
    </source>
</evidence>
<dbReference type="InterPro" id="IPR011707">
    <property type="entry name" value="Cu-oxidase-like_N"/>
</dbReference>
<keyword evidence="2" id="KW-0406">Ion transport</keyword>
<feature type="domain" description="Plastocyanin-like" evidence="8">
    <location>
        <begin position="365"/>
        <end position="488"/>
    </location>
</feature>
<dbReference type="Pfam" id="PF07731">
    <property type="entry name" value="Cu-oxidase_2"/>
    <property type="match status" value="1"/>
</dbReference>
<dbReference type="GO" id="GO:0005507">
    <property type="term" value="F:copper ion binding"/>
    <property type="evidence" value="ECO:0007669"/>
    <property type="project" value="InterPro"/>
</dbReference>
<dbReference type="InterPro" id="IPR001117">
    <property type="entry name" value="Cu-oxidase_2nd"/>
</dbReference>
<feature type="chain" id="PRO_5024816400" description="Multicopper oxidase" evidence="6">
    <location>
        <begin position="17"/>
        <end position="533"/>
    </location>
</feature>
<evidence type="ECO:0000259" key="8">
    <source>
        <dbReference type="Pfam" id="PF07731"/>
    </source>
</evidence>
<protein>
    <recommendedName>
        <fullName evidence="12">Multicopper oxidase</fullName>
    </recommendedName>
</protein>
<dbReference type="GO" id="GO:0010106">
    <property type="term" value="P:cellular response to iron ion starvation"/>
    <property type="evidence" value="ECO:0007669"/>
    <property type="project" value="TreeGrafter"/>
</dbReference>
<dbReference type="Gene3D" id="2.60.40.420">
    <property type="entry name" value="Cupredoxins - blue copper proteins"/>
    <property type="match status" value="3"/>
</dbReference>
<comment type="similarity">
    <text evidence="1">Belongs to the multicopper oxidase family.</text>
</comment>
<dbReference type="InterPro" id="IPR033138">
    <property type="entry name" value="Cu_oxidase_CS"/>
</dbReference>
<dbReference type="InterPro" id="IPR045087">
    <property type="entry name" value="Cu-oxidase_fam"/>
</dbReference>
<dbReference type="InterPro" id="IPR011706">
    <property type="entry name" value="Cu-oxidase_C"/>
</dbReference>
<evidence type="ECO:0000256" key="3">
    <source>
        <dbReference type="ARBA" id="ARBA00022723"/>
    </source>
</evidence>
<dbReference type="Pfam" id="PF07732">
    <property type="entry name" value="Cu-oxidase_3"/>
    <property type="match status" value="1"/>
</dbReference>
<accession>A0A642UKB1</accession>
<dbReference type="VEuPathDB" id="FungiDB:DIURU_003704"/>
<dbReference type="EMBL" id="SWFT01000108">
    <property type="protein sequence ID" value="KAA8900592.1"/>
    <property type="molecule type" value="Genomic_DNA"/>
</dbReference>
<proteinExistence type="inferred from homology"/>
<dbReference type="GO" id="GO:0033215">
    <property type="term" value="P:reductive iron assimilation"/>
    <property type="evidence" value="ECO:0007669"/>
    <property type="project" value="TreeGrafter"/>
</dbReference>
<dbReference type="GO" id="GO:0033573">
    <property type="term" value="C:high-affinity iron permease complex"/>
    <property type="evidence" value="ECO:0007669"/>
    <property type="project" value="TreeGrafter"/>
</dbReference>
<feature type="signal peptide" evidence="6">
    <location>
        <begin position="1"/>
        <end position="16"/>
    </location>
</feature>
<dbReference type="RefSeq" id="XP_034011468.1">
    <property type="nucleotide sequence ID" value="XM_034156496.1"/>
</dbReference>
<evidence type="ECO:0000256" key="4">
    <source>
        <dbReference type="ARBA" id="ARBA00023002"/>
    </source>
</evidence>
<dbReference type="PROSITE" id="PS00080">
    <property type="entry name" value="MULTICOPPER_OXIDASE2"/>
    <property type="match status" value="1"/>
</dbReference>
<gene>
    <name evidence="10" type="ORF">DIURU_003704</name>
</gene>
<dbReference type="PANTHER" id="PTHR11709">
    <property type="entry name" value="MULTI-COPPER OXIDASE"/>
    <property type="match status" value="1"/>
</dbReference>
<evidence type="ECO:0000256" key="1">
    <source>
        <dbReference type="ARBA" id="ARBA00010609"/>
    </source>
</evidence>
<dbReference type="Proteomes" id="UP000449547">
    <property type="component" value="Unassembled WGS sequence"/>
</dbReference>
<evidence type="ECO:0008006" key="12">
    <source>
        <dbReference type="Google" id="ProtNLM"/>
    </source>
</evidence>
<dbReference type="GeneID" id="54782355"/>
<dbReference type="Pfam" id="PF00394">
    <property type="entry name" value="Cu-oxidase"/>
    <property type="match status" value="1"/>
</dbReference>
<dbReference type="SUPFAM" id="SSF49503">
    <property type="entry name" value="Cupredoxins"/>
    <property type="match status" value="3"/>
</dbReference>
<keyword evidence="3" id="KW-0479">Metal-binding</keyword>
<dbReference type="InterPro" id="IPR008972">
    <property type="entry name" value="Cupredoxin"/>
</dbReference>
<evidence type="ECO:0000256" key="2">
    <source>
        <dbReference type="ARBA" id="ARBA00022496"/>
    </source>
</evidence>
<comment type="caution">
    <text evidence="10">The sequence shown here is derived from an EMBL/GenBank/DDBJ whole genome shotgun (WGS) entry which is preliminary data.</text>
</comment>
<keyword evidence="5" id="KW-0186">Copper</keyword>
<keyword evidence="4" id="KW-0560">Oxidoreductase</keyword>
<evidence type="ECO:0000256" key="5">
    <source>
        <dbReference type="ARBA" id="ARBA00023008"/>
    </source>
</evidence>
<sequence length="533" mass="60391">MLWLVLFAYWSQIVACDYLKWHFTLDWVVRDPAGHGPRPMIGVNGQWPLPTLWATEGDTIELTVVNLLNESSTVHFHGIHFRGSNEMDGASMVTQCPITPGGSYTYKFQVNQSGTYWYHSHLMTQYGDGLRGVFIVRPKEAIPNLKFDEEAVMSLTDYYQCLSETCLQEVQDGYPIKEDPVAVLMNEMAEYKWQVEANKTYLVHLANMAVEAGRYLYIEDHNLTVVEVDGNWVEPRTVEFIHTLPGQRVSFLVQTKENANVNFMIGVYIDPQTINVPVNGTNQTHWMVYNPSAPTSKSIPVVDAFDDVFDDSMIAPLTQTPLLPQPNITINLEANSVFRSWANSSSHSTKVETVWQTFNNHTYSAPKVPTLQTALSAPNNLKLNPKIYGSCVIPYVLPLNSVVELRFEGLDDLTHPMHGHGHSFQIVEKNGVYYNQSNIPLRDTVGLEPQSTLTLRFKADNPGVWLFHCHLEYHMDMGLGLTSIEAPDQLRVHSTKEDERNCKQLGTPMVGNVAGFTNDWTNDRGYCKELWEQ</sequence>
<keyword evidence="11" id="KW-1185">Reference proteome</keyword>
<dbReference type="OrthoDB" id="2121828at2759"/>
<name>A0A642UKB1_DIURU</name>
<keyword evidence="2" id="KW-0408">Iron</keyword>
<dbReference type="PANTHER" id="PTHR11709:SF361">
    <property type="entry name" value="IRON TRANSPORT MULTICOPPER OXIDASE FET3"/>
    <property type="match status" value="1"/>
</dbReference>
<evidence type="ECO:0000259" key="7">
    <source>
        <dbReference type="Pfam" id="PF00394"/>
    </source>
</evidence>
<dbReference type="GO" id="GO:0004322">
    <property type="term" value="F:ferroxidase activity"/>
    <property type="evidence" value="ECO:0007669"/>
    <property type="project" value="TreeGrafter"/>
</dbReference>
<organism evidence="10 11">
    <name type="scientific">Diutina rugosa</name>
    <name type="common">Yeast</name>
    <name type="synonym">Candida rugosa</name>
    <dbReference type="NCBI Taxonomy" id="5481"/>
    <lineage>
        <taxon>Eukaryota</taxon>
        <taxon>Fungi</taxon>
        <taxon>Dikarya</taxon>
        <taxon>Ascomycota</taxon>
        <taxon>Saccharomycotina</taxon>
        <taxon>Pichiomycetes</taxon>
        <taxon>Debaryomycetaceae</taxon>
        <taxon>Diutina</taxon>
    </lineage>
</organism>